<accession>A0A7S9DYQ9</accession>
<protein>
    <submittedName>
        <fullName evidence="10">ABC transporter permease</fullName>
    </submittedName>
</protein>
<name>A0A7S9DYQ9_9ALTE</name>
<evidence type="ECO:0000256" key="5">
    <source>
        <dbReference type="ARBA" id="ARBA00023136"/>
    </source>
</evidence>
<dbReference type="EMBL" id="CP064795">
    <property type="protein sequence ID" value="QPG05755.1"/>
    <property type="molecule type" value="Genomic_DNA"/>
</dbReference>
<feature type="transmembrane region" description="Helical" evidence="7">
    <location>
        <begin position="370"/>
        <end position="393"/>
    </location>
</feature>
<evidence type="ECO:0000256" key="7">
    <source>
        <dbReference type="SAM" id="Phobius"/>
    </source>
</evidence>
<dbReference type="InterPro" id="IPR050250">
    <property type="entry name" value="Macrolide_Exporter_MacB"/>
</dbReference>
<reference evidence="10 11" key="1">
    <citation type="submission" date="2020-11" db="EMBL/GenBank/DDBJ databases">
        <title>Complete genome sequence for Salinimonas sp. strain G2-b.</title>
        <authorList>
            <person name="Park S.-J."/>
        </authorList>
    </citation>
    <scope>NUCLEOTIDE SEQUENCE [LARGE SCALE GENOMIC DNA]</scope>
    <source>
        <strain evidence="10 11">G2-b</strain>
    </source>
</reference>
<comment type="subcellular location">
    <subcellularLocation>
        <location evidence="1">Cell membrane</location>
        <topology evidence="1">Multi-pass membrane protein</topology>
    </subcellularLocation>
</comment>
<feature type="transmembrane region" description="Helical" evidence="7">
    <location>
        <begin position="27"/>
        <end position="47"/>
    </location>
</feature>
<evidence type="ECO:0000256" key="4">
    <source>
        <dbReference type="ARBA" id="ARBA00022989"/>
    </source>
</evidence>
<evidence type="ECO:0000256" key="6">
    <source>
        <dbReference type="ARBA" id="ARBA00038076"/>
    </source>
</evidence>
<dbReference type="KEGG" id="smaa:IT774_00205"/>
<gene>
    <name evidence="10" type="ORF">IT774_00205</name>
</gene>
<evidence type="ECO:0000256" key="3">
    <source>
        <dbReference type="ARBA" id="ARBA00022692"/>
    </source>
</evidence>
<evidence type="ECO:0000259" key="9">
    <source>
        <dbReference type="Pfam" id="PF12704"/>
    </source>
</evidence>
<keyword evidence="4 7" id="KW-1133">Transmembrane helix</keyword>
<keyword evidence="3 7" id="KW-0812">Transmembrane</keyword>
<dbReference type="Pfam" id="PF02687">
    <property type="entry name" value="FtsX"/>
    <property type="match status" value="1"/>
</dbReference>
<dbReference type="PANTHER" id="PTHR30572">
    <property type="entry name" value="MEMBRANE COMPONENT OF TRANSPORTER-RELATED"/>
    <property type="match status" value="1"/>
</dbReference>
<dbReference type="GO" id="GO:0022857">
    <property type="term" value="F:transmembrane transporter activity"/>
    <property type="evidence" value="ECO:0007669"/>
    <property type="project" value="TreeGrafter"/>
</dbReference>
<dbReference type="PANTHER" id="PTHR30572:SF4">
    <property type="entry name" value="ABC TRANSPORTER PERMEASE YTRF"/>
    <property type="match status" value="1"/>
</dbReference>
<dbReference type="GO" id="GO:0005886">
    <property type="term" value="C:plasma membrane"/>
    <property type="evidence" value="ECO:0007669"/>
    <property type="project" value="UniProtKB-SubCell"/>
</dbReference>
<evidence type="ECO:0000313" key="11">
    <source>
        <dbReference type="Proteomes" id="UP000595095"/>
    </source>
</evidence>
<feature type="transmembrane region" description="Helical" evidence="7">
    <location>
        <begin position="336"/>
        <end position="358"/>
    </location>
</feature>
<evidence type="ECO:0000313" key="10">
    <source>
        <dbReference type="EMBL" id="QPG05755.1"/>
    </source>
</evidence>
<dbReference type="Proteomes" id="UP000595095">
    <property type="component" value="Chromosome"/>
</dbReference>
<evidence type="ECO:0000259" key="8">
    <source>
        <dbReference type="Pfam" id="PF02687"/>
    </source>
</evidence>
<feature type="transmembrane region" description="Helical" evidence="7">
    <location>
        <begin position="278"/>
        <end position="306"/>
    </location>
</feature>
<keyword evidence="11" id="KW-1185">Reference proteome</keyword>
<dbReference type="RefSeq" id="WP_195810838.1">
    <property type="nucleotide sequence ID" value="NZ_CP064795.1"/>
</dbReference>
<organism evidence="10 11">
    <name type="scientific">Salinimonas marina</name>
    <dbReference type="NCBI Taxonomy" id="2785918"/>
    <lineage>
        <taxon>Bacteria</taxon>
        <taxon>Pseudomonadati</taxon>
        <taxon>Pseudomonadota</taxon>
        <taxon>Gammaproteobacteria</taxon>
        <taxon>Alteromonadales</taxon>
        <taxon>Alteromonadaceae</taxon>
        <taxon>Alteromonas/Salinimonas group</taxon>
        <taxon>Salinimonas</taxon>
    </lineage>
</organism>
<dbReference type="AlphaFoldDB" id="A0A7S9DYQ9"/>
<feature type="domain" description="ABC3 transporter permease C-terminal" evidence="8">
    <location>
        <begin position="286"/>
        <end position="399"/>
    </location>
</feature>
<comment type="similarity">
    <text evidence="6">Belongs to the ABC-4 integral membrane protein family.</text>
</comment>
<sequence>MSGLLAAALHGSECALQAICKNGLRTMLVTLGVVIGVAFVVAVTTVMQHTQQQTFARPQAGHPHLISIRVWPAATPAPTPGEPLSHEDFLILKQAVPGLMGAYYKVTPLGEKTSIRGGGSATITQVIGTQPRYQYLLGLGVQQGRFITHRDNQQKILNAFAGPGLVKQLNIDENPVGQTLTIANKEFNLVGVGLPGLALPDIKDNNYLILPHSVAVDPTFASAQSYTDILFTITKNSNLDAVYADIQRFFSLRMPNPPIIALQPSPRQLTERAKLQDLSLFIAIGVAGISLTIGGLGIMNCMLAAVTQRSTEISMARAMGASRSIVVTQFVTEAGVLALFGGAVGLAVGYILSVLVMLWLPMEGLFVMPIWTIVIAIILSLTLGIVFGLLPAIKAAELDPVDTLHYE</sequence>
<dbReference type="InterPro" id="IPR025857">
    <property type="entry name" value="MacB_PCD"/>
</dbReference>
<keyword evidence="2" id="KW-1003">Cell membrane</keyword>
<keyword evidence="5 7" id="KW-0472">Membrane</keyword>
<dbReference type="InterPro" id="IPR003838">
    <property type="entry name" value="ABC3_permease_C"/>
</dbReference>
<proteinExistence type="inferred from homology"/>
<dbReference type="Pfam" id="PF12704">
    <property type="entry name" value="MacB_PCD"/>
    <property type="match status" value="1"/>
</dbReference>
<evidence type="ECO:0000256" key="2">
    <source>
        <dbReference type="ARBA" id="ARBA00022475"/>
    </source>
</evidence>
<evidence type="ECO:0000256" key="1">
    <source>
        <dbReference type="ARBA" id="ARBA00004651"/>
    </source>
</evidence>
<feature type="domain" description="MacB-like periplasmic core" evidence="9">
    <location>
        <begin position="26"/>
        <end position="248"/>
    </location>
</feature>